<accession>A0A836CLS7</accession>
<feature type="region of interest" description="Disordered" evidence="1">
    <location>
        <begin position="126"/>
        <end position="157"/>
    </location>
</feature>
<sequence>MIKSCRRLAALLLLVHWCSVATFPSYEQRRAAATPGPVCLQQTAACEADPTCSACVQSGTIPPRPADVTACVDLQKWLAAVSFPQPAKCKFLFGGTKLSDLIYCRFDTYAEEAGLKCPQKILNPLSPAPTGAPTSPAAATAPTPPTRALTSADGGGGRHLYSGGASGGGVGGGRQAWLPYLKPYFHADCADRPQAECSARSHCMGDRTFCRAFRRPFRRPFRRSLLCAQLHGKPYHQPNYADRPKDEFSAQSGGMGK</sequence>
<reference evidence="3" key="1">
    <citation type="submission" date="2021-02" db="EMBL/GenBank/DDBJ databases">
        <title>First Annotated Genome of the Yellow-green Alga Tribonema minus.</title>
        <authorList>
            <person name="Mahan K.M."/>
        </authorList>
    </citation>
    <scope>NUCLEOTIDE SEQUENCE</scope>
    <source>
        <strain evidence="3">UTEX B ZZ1240</strain>
    </source>
</reference>
<protein>
    <submittedName>
        <fullName evidence="3">Uncharacterized protein</fullName>
    </submittedName>
</protein>
<gene>
    <name evidence="3" type="ORF">JKP88DRAFT_243740</name>
</gene>
<name>A0A836CLS7_9STRA</name>
<keyword evidence="4" id="KW-1185">Reference proteome</keyword>
<feature type="region of interest" description="Disordered" evidence="1">
    <location>
        <begin position="236"/>
        <end position="257"/>
    </location>
</feature>
<keyword evidence="2" id="KW-0732">Signal</keyword>
<evidence type="ECO:0000313" key="4">
    <source>
        <dbReference type="Proteomes" id="UP000664859"/>
    </source>
</evidence>
<evidence type="ECO:0000256" key="2">
    <source>
        <dbReference type="SAM" id="SignalP"/>
    </source>
</evidence>
<dbReference type="Proteomes" id="UP000664859">
    <property type="component" value="Unassembled WGS sequence"/>
</dbReference>
<evidence type="ECO:0000313" key="3">
    <source>
        <dbReference type="EMBL" id="KAG5188051.1"/>
    </source>
</evidence>
<feature type="signal peptide" evidence="2">
    <location>
        <begin position="1"/>
        <end position="22"/>
    </location>
</feature>
<feature type="compositionally biased region" description="Low complexity" evidence="1">
    <location>
        <begin position="126"/>
        <end position="152"/>
    </location>
</feature>
<evidence type="ECO:0000256" key="1">
    <source>
        <dbReference type="SAM" id="MobiDB-lite"/>
    </source>
</evidence>
<feature type="chain" id="PRO_5032357835" evidence="2">
    <location>
        <begin position="23"/>
        <end position="257"/>
    </location>
</feature>
<dbReference type="EMBL" id="JAFCMP010000079">
    <property type="protein sequence ID" value="KAG5188051.1"/>
    <property type="molecule type" value="Genomic_DNA"/>
</dbReference>
<proteinExistence type="predicted"/>
<dbReference type="AlphaFoldDB" id="A0A836CLS7"/>
<comment type="caution">
    <text evidence="3">The sequence shown here is derived from an EMBL/GenBank/DDBJ whole genome shotgun (WGS) entry which is preliminary data.</text>
</comment>
<organism evidence="3 4">
    <name type="scientific">Tribonema minus</name>
    <dbReference type="NCBI Taxonomy" id="303371"/>
    <lineage>
        <taxon>Eukaryota</taxon>
        <taxon>Sar</taxon>
        <taxon>Stramenopiles</taxon>
        <taxon>Ochrophyta</taxon>
        <taxon>PX clade</taxon>
        <taxon>Xanthophyceae</taxon>
        <taxon>Tribonematales</taxon>
        <taxon>Tribonemataceae</taxon>
        <taxon>Tribonema</taxon>
    </lineage>
</organism>